<keyword evidence="4 6" id="KW-0808">Transferase</keyword>
<dbReference type="Gene3D" id="1.10.150.170">
    <property type="entry name" value="Putative methyltransferase TM0872, insert domain"/>
    <property type="match status" value="1"/>
</dbReference>
<dbReference type="Gene3D" id="3.40.50.150">
    <property type="entry name" value="Vaccinia Virus protein VP39"/>
    <property type="match status" value="1"/>
</dbReference>
<dbReference type="EC" id="2.1.1.199" evidence="6"/>
<name>A0A0B0EJL8_9BACT</name>
<dbReference type="Pfam" id="PF01795">
    <property type="entry name" value="Methyltransf_5"/>
    <property type="match status" value="1"/>
</dbReference>
<dbReference type="AlphaFoldDB" id="A0A0B0EJL8"/>
<evidence type="ECO:0000256" key="4">
    <source>
        <dbReference type="ARBA" id="ARBA00022679"/>
    </source>
</evidence>
<dbReference type="PANTHER" id="PTHR11265">
    <property type="entry name" value="S-ADENOSYL-METHYLTRANSFERASE MRAW"/>
    <property type="match status" value="1"/>
</dbReference>
<protein>
    <recommendedName>
        <fullName evidence="6">Ribosomal RNA small subunit methyltransferase H</fullName>
        <ecNumber evidence="6">2.1.1.199</ecNumber>
    </recommendedName>
    <alternativeName>
        <fullName evidence="6">16S rRNA m(4)C1402 methyltransferase</fullName>
    </alternativeName>
    <alternativeName>
        <fullName evidence="6">rRNA (cytosine-N(4)-)-methyltransferase RsmH</fullName>
    </alternativeName>
</protein>
<dbReference type="InterPro" id="IPR002903">
    <property type="entry name" value="RsmH"/>
</dbReference>
<sequence length="306" mass="34556">MIFPDDDLSPHRPVMLDEVMDFIKPGKGDIIVDATIGAGGHSCEILKRIQPDGLLIGIDKDAEILKIAGKFLSKISDNYKLYQADFVNLGCILEKLKISKVNGILLDLGVSSLQLDSLDRGFSFSKEGPLDMRMDRTQGITAEDLLKRLSEREMADVFWKYGEERKSRRVARVIMQERKRGVSIKTTTQLAKIAEKALYVPGKYSKKRKIHPATRVFQALRIVVNDELKSLEQFLNDACGFMTGGSRIVVLSFHSLEDRLVKRAFREGKNRSLLEILTKKPLIPLDSEIIENVRSRSAKLRAAERI</sequence>
<dbReference type="Proteomes" id="UP000030652">
    <property type="component" value="Unassembled WGS sequence"/>
</dbReference>
<feature type="binding site" evidence="6">
    <location>
        <position position="114"/>
    </location>
    <ligand>
        <name>S-adenosyl-L-methionine</name>
        <dbReference type="ChEBI" id="CHEBI:59789"/>
    </ligand>
</feature>
<evidence type="ECO:0000256" key="1">
    <source>
        <dbReference type="ARBA" id="ARBA00010396"/>
    </source>
</evidence>
<keyword evidence="5 6" id="KW-0949">S-adenosyl-L-methionine</keyword>
<dbReference type="InterPro" id="IPR029063">
    <property type="entry name" value="SAM-dependent_MTases_sf"/>
</dbReference>
<dbReference type="PIRSF" id="PIRSF004486">
    <property type="entry name" value="MraW"/>
    <property type="match status" value="1"/>
</dbReference>
<evidence type="ECO:0000256" key="2">
    <source>
        <dbReference type="ARBA" id="ARBA00022552"/>
    </source>
</evidence>
<comment type="similarity">
    <text evidence="1 6">Belongs to the methyltransferase superfamily. RsmH family.</text>
</comment>
<feature type="binding site" evidence="6">
    <location>
        <position position="59"/>
    </location>
    <ligand>
        <name>S-adenosyl-L-methionine</name>
        <dbReference type="ChEBI" id="CHEBI:59789"/>
    </ligand>
</feature>
<organism evidence="7 8">
    <name type="scientific">Candidatus Scalindua brodae</name>
    <dbReference type="NCBI Taxonomy" id="237368"/>
    <lineage>
        <taxon>Bacteria</taxon>
        <taxon>Pseudomonadati</taxon>
        <taxon>Planctomycetota</taxon>
        <taxon>Candidatus Brocadiia</taxon>
        <taxon>Candidatus Brocadiales</taxon>
        <taxon>Candidatus Scalinduaceae</taxon>
        <taxon>Candidatus Scalindua</taxon>
    </lineage>
</organism>
<dbReference type="PANTHER" id="PTHR11265:SF0">
    <property type="entry name" value="12S RRNA N4-METHYLCYTIDINE METHYLTRANSFERASE"/>
    <property type="match status" value="1"/>
</dbReference>
<comment type="caution">
    <text evidence="7">The sequence shown here is derived from an EMBL/GenBank/DDBJ whole genome shotgun (WGS) entry which is preliminary data.</text>
</comment>
<keyword evidence="3 6" id="KW-0489">Methyltransferase</keyword>
<dbReference type="GO" id="GO:0071424">
    <property type="term" value="F:rRNA (cytosine-N4-)-methyltransferase activity"/>
    <property type="evidence" value="ECO:0007669"/>
    <property type="project" value="UniProtKB-UniRule"/>
</dbReference>
<evidence type="ECO:0000256" key="3">
    <source>
        <dbReference type="ARBA" id="ARBA00022603"/>
    </source>
</evidence>
<keyword evidence="2 6" id="KW-0698">rRNA processing</keyword>
<dbReference type="HAMAP" id="MF_01007">
    <property type="entry name" value="16SrRNA_methyltr_H"/>
    <property type="match status" value="1"/>
</dbReference>
<evidence type="ECO:0000313" key="7">
    <source>
        <dbReference type="EMBL" id="KHE92784.1"/>
    </source>
</evidence>
<comment type="function">
    <text evidence="6">Specifically methylates the N4 position of cytidine in position 1402 (C1402) of 16S rRNA.</text>
</comment>
<comment type="subcellular location">
    <subcellularLocation>
        <location evidence="6">Cytoplasm</location>
    </subcellularLocation>
</comment>
<proteinExistence type="inferred from homology"/>
<comment type="catalytic activity">
    <reaction evidence="6">
        <text>cytidine(1402) in 16S rRNA + S-adenosyl-L-methionine = N(4)-methylcytidine(1402) in 16S rRNA + S-adenosyl-L-homocysteine + H(+)</text>
        <dbReference type="Rhea" id="RHEA:42928"/>
        <dbReference type="Rhea" id="RHEA-COMP:10286"/>
        <dbReference type="Rhea" id="RHEA-COMP:10287"/>
        <dbReference type="ChEBI" id="CHEBI:15378"/>
        <dbReference type="ChEBI" id="CHEBI:57856"/>
        <dbReference type="ChEBI" id="CHEBI:59789"/>
        <dbReference type="ChEBI" id="CHEBI:74506"/>
        <dbReference type="ChEBI" id="CHEBI:82748"/>
        <dbReference type="EC" id="2.1.1.199"/>
    </reaction>
</comment>
<dbReference type="NCBIfam" id="TIGR00006">
    <property type="entry name" value="16S rRNA (cytosine(1402)-N(4))-methyltransferase RsmH"/>
    <property type="match status" value="1"/>
</dbReference>
<dbReference type="GO" id="GO:0070475">
    <property type="term" value="P:rRNA base methylation"/>
    <property type="evidence" value="ECO:0007669"/>
    <property type="project" value="UniProtKB-UniRule"/>
</dbReference>
<feature type="binding site" evidence="6">
    <location>
        <position position="86"/>
    </location>
    <ligand>
        <name>S-adenosyl-L-methionine</name>
        <dbReference type="ChEBI" id="CHEBI:59789"/>
    </ligand>
</feature>
<dbReference type="FunFam" id="1.10.150.170:FF:000003">
    <property type="entry name" value="Ribosomal RNA small subunit methyltransferase H"/>
    <property type="match status" value="1"/>
</dbReference>
<dbReference type="SUPFAM" id="SSF53335">
    <property type="entry name" value="S-adenosyl-L-methionine-dependent methyltransferases"/>
    <property type="match status" value="1"/>
</dbReference>
<dbReference type="InterPro" id="IPR023397">
    <property type="entry name" value="SAM-dep_MeTrfase_MraW_recog"/>
</dbReference>
<dbReference type="GO" id="GO:0005737">
    <property type="term" value="C:cytoplasm"/>
    <property type="evidence" value="ECO:0007669"/>
    <property type="project" value="UniProtKB-SubCell"/>
</dbReference>
<accession>A0A0B0EJL8</accession>
<dbReference type="PATRIC" id="fig|237368.3.peg.1613"/>
<feature type="binding site" evidence="6">
    <location>
        <begin position="39"/>
        <end position="41"/>
    </location>
    <ligand>
        <name>S-adenosyl-L-methionine</name>
        <dbReference type="ChEBI" id="CHEBI:59789"/>
    </ligand>
</feature>
<reference evidence="7 8" key="1">
    <citation type="submission" date="2014-10" db="EMBL/GenBank/DDBJ databases">
        <title>Draft genome of anammox bacterium scalindua brodae, obtained using differential coverage binning of sequence data from two enrichment reactors.</title>
        <authorList>
            <person name="Speth D.R."/>
            <person name="Russ L."/>
            <person name="Kartal B."/>
            <person name="Op den Camp H.J."/>
            <person name="Dutilh B.E."/>
            <person name="Jetten M.S."/>
        </authorList>
    </citation>
    <scope>NUCLEOTIDE SEQUENCE [LARGE SCALE GENOMIC DNA]</scope>
    <source>
        <strain evidence="7">RU1</strain>
    </source>
</reference>
<evidence type="ECO:0000256" key="6">
    <source>
        <dbReference type="HAMAP-Rule" id="MF_01007"/>
    </source>
</evidence>
<dbReference type="eggNOG" id="COG0275">
    <property type="taxonomic scope" value="Bacteria"/>
</dbReference>
<evidence type="ECO:0000256" key="5">
    <source>
        <dbReference type="ARBA" id="ARBA00022691"/>
    </source>
</evidence>
<feature type="binding site" evidence="6">
    <location>
        <position position="107"/>
    </location>
    <ligand>
        <name>S-adenosyl-L-methionine</name>
        <dbReference type="ChEBI" id="CHEBI:59789"/>
    </ligand>
</feature>
<evidence type="ECO:0000313" key="8">
    <source>
        <dbReference type="Proteomes" id="UP000030652"/>
    </source>
</evidence>
<dbReference type="EMBL" id="JRYO01000092">
    <property type="protein sequence ID" value="KHE92784.1"/>
    <property type="molecule type" value="Genomic_DNA"/>
</dbReference>
<keyword evidence="6" id="KW-0963">Cytoplasm</keyword>
<gene>
    <name evidence="7" type="primary">mraW</name>
    <name evidence="6" type="synonym">rsmH</name>
    <name evidence="7" type="ORF">SCABRO_01472</name>
</gene>
<dbReference type="SUPFAM" id="SSF81799">
    <property type="entry name" value="Putative methyltransferase TM0872, insert domain"/>
    <property type="match status" value="1"/>
</dbReference>